<evidence type="ECO:0000259" key="3">
    <source>
        <dbReference type="PROSITE" id="PS50983"/>
    </source>
</evidence>
<dbReference type="Gene3D" id="3.40.50.1980">
    <property type="entry name" value="Nitrogenase molybdenum iron protein domain"/>
    <property type="match status" value="2"/>
</dbReference>
<feature type="chain" id="PRO_5027075990" evidence="2">
    <location>
        <begin position="25"/>
        <end position="284"/>
    </location>
</feature>
<dbReference type="CDD" id="cd01149">
    <property type="entry name" value="HutB"/>
    <property type="match status" value="1"/>
</dbReference>
<dbReference type="PROSITE" id="PS50983">
    <property type="entry name" value="FE_B12_PBP"/>
    <property type="match status" value="1"/>
</dbReference>
<dbReference type="AlphaFoldDB" id="A0A6L8LTJ6"/>
<keyword evidence="5" id="KW-1185">Reference proteome</keyword>
<dbReference type="PANTHER" id="PTHR30535">
    <property type="entry name" value="VITAMIN B12-BINDING PROTEIN"/>
    <property type="match status" value="1"/>
</dbReference>
<feature type="domain" description="Fe/B12 periplasmic-binding" evidence="3">
    <location>
        <begin position="27"/>
        <end position="284"/>
    </location>
</feature>
<protein>
    <submittedName>
        <fullName evidence="4">ABC transporter substrate-binding protein</fullName>
    </submittedName>
</protein>
<feature type="coiled-coil region" evidence="1">
    <location>
        <begin position="129"/>
        <end position="160"/>
    </location>
</feature>
<feature type="signal peptide" evidence="2">
    <location>
        <begin position="1"/>
        <end position="24"/>
    </location>
</feature>
<proteinExistence type="predicted"/>
<dbReference type="SUPFAM" id="SSF53807">
    <property type="entry name" value="Helical backbone' metal receptor"/>
    <property type="match status" value="1"/>
</dbReference>
<keyword evidence="1" id="KW-0175">Coiled coil</keyword>
<dbReference type="InterPro" id="IPR050902">
    <property type="entry name" value="ABC_Transporter_SBP"/>
</dbReference>
<gene>
    <name evidence="4" type="ORF">GTG28_07345</name>
</gene>
<name>A0A6L8LTJ6_9VIBR</name>
<keyword evidence="2" id="KW-0732">Signal</keyword>
<dbReference type="Pfam" id="PF01497">
    <property type="entry name" value="Peripla_BP_2"/>
    <property type="match status" value="1"/>
</dbReference>
<dbReference type="RefSeq" id="WP_160928449.1">
    <property type="nucleotide sequence ID" value="NZ_WWEU01000002.1"/>
</dbReference>
<dbReference type="InterPro" id="IPR002491">
    <property type="entry name" value="ABC_transptr_periplasmic_BD"/>
</dbReference>
<sequence length="284" mass="30058">MLKPIIAKGVTTLSLFLVTASTSASDRIISAGSAVTELLIALDKQDQIVAVDITSEVPSENQLPKIGYHRNLSAEGLLALNPTLVIGSDEMGPKNVLDQISNAGVSVDVINSSPTPEGLLERIDDIASITHSEKEAQSLKANIQQTIQALETNRSTLQRKQKVLFLLVHEGRPANVAGANTVPDAIIQLAGGLNPAAQKIESYKPLSTEAMLEMQPDIILVSGRSLDKIGGIETIFDKMPLLAATPAGKAKNIVPIDGHAIVGGLGLKSLSEAERLNKILNTMK</sequence>
<dbReference type="PANTHER" id="PTHR30535:SF4">
    <property type="entry name" value="HEMIN-BINDING PERIPLASMIC PROTEIN HMUT"/>
    <property type="match status" value="1"/>
</dbReference>
<organism evidence="4 5">
    <name type="scientific">Vibrio tetraodonis subsp. pristinus</name>
    <dbReference type="NCBI Taxonomy" id="2695891"/>
    <lineage>
        <taxon>Bacteria</taxon>
        <taxon>Pseudomonadati</taxon>
        <taxon>Pseudomonadota</taxon>
        <taxon>Gammaproteobacteria</taxon>
        <taxon>Vibrionales</taxon>
        <taxon>Vibrionaceae</taxon>
        <taxon>Vibrio</taxon>
    </lineage>
</organism>
<accession>A0A6L8LTJ6</accession>
<evidence type="ECO:0000256" key="2">
    <source>
        <dbReference type="SAM" id="SignalP"/>
    </source>
</evidence>
<evidence type="ECO:0000313" key="4">
    <source>
        <dbReference type="EMBL" id="MYM59035.1"/>
    </source>
</evidence>
<evidence type="ECO:0000313" key="5">
    <source>
        <dbReference type="Proteomes" id="UP000478571"/>
    </source>
</evidence>
<reference evidence="4 5" key="1">
    <citation type="submission" date="2020-01" db="EMBL/GenBank/DDBJ databases">
        <title>Draft Genome Sequence of Vibrio sp. strain OCN044, Isolated from a Healthy Coral at Palmyra Atoll.</title>
        <authorList>
            <person name="Videau P."/>
            <person name="Loughran R."/>
            <person name="Esquivel A."/>
            <person name="Deadmond M."/>
            <person name="Paddock B.E."/>
            <person name="Saw J.H."/>
            <person name="Ushijima B."/>
        </authorList>
    </citation>
    <scope>NUCLEOTIDE SEQUENCE [LARGE SCALE GENOMIC DNA]</scope>
    <source>
        <strain evidence="4 5">OCN044</strain>
    </source>
</reference>
<dbReference type="Proteomes" id="UP000478571">
    <property type="component" value="Unassembled WGS sequence"/>
</dbReference>
<dbReference type="EMBL" id="WWEU01000002">
    <property type="protein sequence ID" value="MYM59035.1"/>
    <property type="molecule type" value="Genomic_DNA"/>
</dbReference>
<evidence type="ECO:0000256" key="1">
    <source>
        <dbReference type="SAM" id="Coils"/>
    </source>
</evidence>
<comment type="caution">
    <text evidence="4">The sequence shown here is derived from an EMBL/GenBank/DDBJ whole genome shotgun (WGS) entry which is preliminary data.</text>
</comment>